<dbReference type="SUPFAM" id="SSF47413">
    <property type="entry name" value="lambda repressor-like DNA-binding domains"/>
    <property type="match status" value="1"/>
</dbReference>
<comment type="catalytic activity">
    <reaction evidence="3">
        <text>cyanate + hydrogencarbonate + 3 H(+) = NH4(+) + 2 CO2</text>
        <dbReference type="Rhea" id="RHEA:11120"/>
        <dbReference type="ChEBI" id="CHEBI:15378"/>
        <dbReference type="ChEBI" id="CHEBI:16526"/>
        <dbReference type="ChEBI" id="CHEBI:17544"/>
        <dbReference type="ChEBI" id="CHEBI:28938"/>
        <dbReference type="ChEBI" id="CHEBI:29195"/>
        <dbReference type="EC" id="4.2.1.104"/>
    </reaction>
</comment>
<dbReference type="InterPro" id="IPR003712">
    <property type="entry name" value="Cyanate_lyase_C"/>
</dbReference>
<dbReference type="GO" id="GO:0003677">
    <property type="term" value="F:DNA binding"/>
    <property type="evidence" value="ECO:0007669"/>
    <property type="project" value="InterPro"/>
</dbReference>
<protein>
    <recommendedName>
        <fullName evidence="3">Cyanate hydratase</fullName>
        <shortName evidence="3">Cyanase</shortName>
        <ecNumber evidence="3">4.2.1.104</ecNumber>
    </recommendedName>
    <alternativeName>
        <fullName evidence="3">Cyanate hydrolase</fullName>
    </alternativeName>
    <alternativeName>
        <fullName evidence="3">Cyanate lyase</fullName>
    </alternativeName>
</protein>
<name>T1J2H9_STRMM</name>
<dbReference type="PRINTS" id="PR01693">
    <property type="entry name" value="CYANASE"/>
</dbReference>
<dbReference type="PANTHER" id="PTHR34186">
    <property type="entry name" value="CYANATE HYDRATASE"/>
    <property type="match status" value="1"/>
</dbReference>
<dbReference type="HOGENOM" id="CLU_103452_1_0_1"/>
<dbReference type="EnsemblMetazoa" id="SMAR007772-RA">
    <property type="protein sequence ID" value="SMAR007772-PA"/>
    <property type="gene ID" value="SMAR007772"/>
</dbReference>
<feature type="active site" evidence="3">
    <location>
        <position position="86"/>
    </location>
</feature>
<keyword evidence="2 3" id="KW-0456">Lyase</keyword>
<dbReference type="Gene3D" id="3.30.1160.10">
    <property type="entry name" value="Cyanate lyase, C-terminal domain"/>
    <property type="match status" value="1"/>
</dbReference>
<dbReference type="InterPro" id="IPR048564">
    <property type="entry name" value="CYNS_N"/>
</dbReference>
<evidence type="ECO:0000259" key="4">
    <source>
        <dbReference type="SMART" id="SM01116"/>
    </source>
</evidence>
<evidence type="ECO:0000256" key="3">
    <source>
        <dbReference type="HAMAP-Rule" id="MF_03139"/>
    </source>
</evidence>
<dbReference type="InterPro" id="IPR010982">
    <property type="entry name" value="Lambda_DNA-bd_dom_sf"/>
</dbReference>
<proteinExistence type="inferred from homology"/>
<dbReference type="STRING" id="126957.T1J2H9"/>
<evidence type="ECO:0000313" key="6">
    <source>
        <dbReference type="Proteomes" id="UP000014500"/>
    </source>
</evidence>
<keyword evidence="6" id="KW-1185">Reference proteome</keyword>
<dbReference type="EC" id="4.2.1.104" evidence="3"/>
<dbReference type="AlphaFoldDB" id="T1J2H9"/>
<evidence type="ECO:0000256" key="1">
    <source>
        <dbReference type="ARBA" id="ARBA00003561"/>
    </source>
</evidence>
<dbReference type="InterPro" id="IPR036581">
    <property type="entry name" value="Cyanate_lyase_C_sf"/>
</dbReference>
<dbReference type="GO" id="GO:0008824">
    <property type="term" value="F:cyanate hydratase activity"/>
    <property type="evidence" value="ECO:0007669"/>
    <property type="project" value="UniProtKB-UniRule"/>
</dbReference>
<evidence type="ECO:0000313" key="5">
    <source>
        <dbReference type="EnsemblMetazoa" id="SMAR007772-PA"/>
    </source>
</evidence>
<dbReference type="NCBIfam" id="TIGR00673">
    <property type="entry name" value="cynS"/>
    <property type="match status" value="1"/>
</dbReference>
<dbReference type="NCBIfam" id="NF002773">
    <property type="entry name" value="PRK02866.1"/>
    <property type="match status" value="1"/>
</dbReference>
<dbReference type="Pfam" id="PF21291">
    <property type="entry name" value="CYNS_N"/>
    <property type="match status" value="1"/>
</dbReference>
<accession>T1J2H9</accession>
<comment type="similarity">
    <text evidence="3">Belongs to the cyanase family.</text>
</comment>
<dbReference type="SUPFAM" id="SSF55234">
    <property type="entry name" value="Cyanase C-terminal domain"/>
    <property type="match status" value="1"/>
</dbReference>
<dbReference type="OMA" id="AIDFKMD"/>
<dbReference type="SMART" id="SM01116">
    <property type="entry name" value="Cyanate_lyase"/>
    <property type="match status" value="1"/>
</dbReference>
<reference evidence="6" key="1">
    <citation type="submission" date="2011-05" db="EMBL/GenBank/DDBJ databases">
        <authorList>
            <person name="Richards S.R."/>
            <person name="Qu J."/>
            <person name="Jiang H."/>
            <person name="Jhangiani S.N."/>
            <person name="Agravi P."/>
            <person name="Goodspeed R."/>
            <person name="Gross S."/>
            <person name="Mandapat C."/>
            <person name="Jackson L."/>
            <person name="Mathew T."/>
            <person name="Pu L."/>
            <person name="Thornton R."/>
            <person name="Saada N."/>
            <person name="Wilczek-Boney K.B."/>
            <person name="Lee S."/>
            <person name="Kovar C."/>
            <person name="Wu Y."/>
            <person name="Scherer S.E."/>
            <person name="Worley K.C."/>
            <person name="Muzny D.M."/>
            <person name="Gibbs R."/>
        </authorList>
    </citation>
    <scope>NUCLEOTIDE SEQUENCE</scope>
    <source>
        <strain evidence="6">Brora</strain>
    </source>
</reference>
<dbReference type="eggNOG" id="ENOG502RY7W">
    <property type="taxonomic scope" value="Eukaryota"/>
</dbReference>
<dbReference type="EMBL" id="JH431806">
    <property type="status" value="NOT_ANNOTATED_CDS"/>
    <property type="molecule type" value="Genomic_DNA"/>
</dbReference>
<evidence type="ECO:0000256" key="2">
    <source>
        <dbReference type="ARBA" id="ARBA00023239"/>
    </source>
</evidence>
<dbReference type="Gene3D" id="1.10.260.40">
    <property type="entry name" value="lambda repressor-like DNA-binding domains"/>
    <property type="match status" value="1"/>
</dbReference>
<dbReference type="Pfam" id="PF02560">
    <property type="entry name" value="Cyanate_lyase"/>
    <property type="match status" value="1"/>
</dbReference>
<feature type="active site" evidence="3">
    <location>
        <position position="89"/>
    </location>
</feature>
<dbReference type="InterPro" id="IPR008076">
    <property type="entry name" value="Cyanase"/>
</dbReference>
<dbReference type="HAMAP" id="MF_00535">
    <property type="entry name" value="Cyanate_hydrat"/>
    <property type="match status" value="1"/>
</dbReference>
<feature type="domain" description="Cyanate lyase C-terminal" evidence="4">
    <location>
        <begin position="73"/>
        <end position="145"/>
    </location>
</feature>
<dbReference type="PANTHER" id="PTHR34186:SF2">
    <property type="entry name" value="CYANATE HYDRATASE"/>
    <property type="match status" value="1"/>
</dbReference>
<organism evidence="5 6">
    <name type="scientific">Strigamia maritima</name>
    <name type="common">European centipede</name>
    <name type="synonym">Geophilus maritimus</name>
    <dbReference type="NCBI Taxonomy" id="126957"/>
    <lineage>
        <taxon>Eukaryota</taxon>
        <taxon>Metazoa</taxon>
        <taxon>Ecdysozoa</taxon>
        <taxon>Arthropoda</taxon>
        <taxon>Myriapoda</taxon>
        <taxon>Chilopoda</taxon>
        <taxon>Pleurostigmophora</taxon>
        <taxon>Geophilomorpha</taxon>
        <taxon>Linotaeniidae</taxon>
        <taxon>Strigamia</taxon>
    </lineage>
</organism>
<reference evidence="5" key="2">
    <citation type="submission" date="2015-02" db="UniProtKB">
        <authorList>
            <consortium name="EnsemblMetazoa"/>
        </authorList>
    </citation>
    <scope>IDENTIFICATION</scope>
</reference>
<feature type="active site" evidence="3">
    <location>
        <position position="112"/>
    </location>
</feature>
<comment type="function">
    <text evidence="1 3">Catalyzes the reaction of cyanate with bicarbonate to produce ammonia and carbon dioxide.</text>
</comment>
<sequence>MERDNLNQRLIQAKRNSGLKWSDIAEAIGRSPGWTISALFGQHDVTVKEAQSLGSLLKLTAEETEMLCRPAVRGASAPLNDPLIHRLHEMFNVNGAAIKQLIMEEFGDGVVSAIDFKFHVKRVPHPDGDRAQITLDGKFLPFTPW</sequence>
<dbReference type="Proteomes" id="UP000014500">
    <property type="component" value="Unassembled WGS sequence"/>
</dbReference>